<keyword evidence="7" id="KW-1185">Reference proteome</keyword>
<dbReference type="PANTHER" id="PTHR43537">
    <property type="entry name" value="TRANSCRIPTIONAL REGULATOR, GNTR FAMILY"/>
    <property type="match status" value="1"/>
</dbReference>
<protein>
    <submittedName>
        <fullName evidence="6">DNA-binding GntR family transcriptional regulator</fullName>
    </submittedName>
</protein>
<dbReference type="InterPro" id="IPR036390">
    <property type="entry name" value="WH_DNA-bd_sf"/>
</dbReference>
<dbReference type="InterPro" id="IPR011711">
    <property type="entry name" value="GntR_C"/>
</dbReference>
<name>A0A846S342_9MICO</name>
<reference evidence="6 7" key="1">
    <citation type="submission" date="2020-03" db="EMBL/GenBank/DDBJ databases">
        <title>Sequencing the genomes of 1000 actinobacteria strains.</title>
        <authorList>
            <person name="Klenk H.-P."/>
        </authorList>
    </citation>
    <scope>NUCLEOTIDE SEQUENCE [LARGE SCALE GENOMIC DNA]</scope>
    <source>
        <strain evidence="6 7">DSM 18964</strain>
    </source>
</reference>
<accession>A0A846S342</accession>
<evidence type="ECO:0000313" key="6">
    <source>
        <dbReference type="EMBL" id="NJC58095.1"/>
    </source>
</evidence>
<evidence type="ECO:0000313" key="7">
    <source>
        <dbReference type="Proteomes" id="UP000576792"/>
    </source>
</evidence>
<dbReference type="SUPFAM" id="SSF48008">
    <property type="entry name" value="GntR ligand-binding domain-like"/>
    <property type="match status" value="1"/>
</dbReference>
<dbReference type="Pfam" id="PF00392">
    <property type="entry name" value="GntR"/>
    <property type="match status" value="1"/>
</dbReference>
<dbReference type="PROSITE" id="PS50949">
    <property type="entry name" value="HTH_GNTR"/>
    <property type="match status" value="1"/>
</dbReference>
<evidence type="ECO:0000256" key="3">
    <source>
        <dbReference type="ARBA" id="ARBA00023163"/>
    </source>
</evidence>
<organism evidence="6 7">
    <name type="scientific">Brevibacterium marinum</name>
    <dbReference type="NCBI Taxonomy" id="418643"/>
    <lineage>
        <taxon>Bacteria</taxon>
        <taxon>Bacillati</taxon>
        <taxon>Actinomycetota</taxon>
        <taxon>Actinomycetes</taxon>
        <taxon>Micrococcales</taxon>
        <taxon>Brevibacteriaceae</taxon>
        <taxon>Brevibacterium</taxon>
    </lineage>
</organism>
<dbReference type="GO" id="GO:0003700">
    <property type="term" value="F:DNA-binding transcription factor activity"/>
    <property type="evidence" value="ECO:0007669"/>
    <property type="project" value="InterPro"/>
</dbReference>
<comment type="caution">
    <text evidence="6">The sequence shown here is derived from an EMBL/GenBank/DDBJ whole genome shotgun (WGS) entry which is preliminary data.</text>
</comment>
<dbReference type="CDD" id="cd07377">
    <property type="entry name" value="WHTH_GntR"/>
    <property type="match status" value="1"/>
</dbReference>
<feature type="region of interest" description="Disordered" evidence="4">
    <location>
        <begin position="1"/>
        <end position="21"/>
    </location>
</feature>
<dbReference type="Pfam" id="PF07729">
    <property type="entry name" value="FCD"/>
    <property type="match status" value="1"/>
</dbReference>
<dbReference type="InterPro" id="IPR000524">
    <property type="entry name" value="Tscrpt_reg_HTH_GntR"/>
</dbReference>
<feature type="domain" description="HTH gntR-type" evidence="5">
    <location>
        <begin position="21"/>
        <end position="88"/>
    </location>
</feature>
<dbReference type="Proteomes" id="UP000576792">
    <property type="component" value="Unassembled WGS sequence"/>
</dbReference>
<gene>
    <name evidence="6" type="ORF">BKA07_003130</name>
</gene>
<dbReference type="EMBL" id="JAATJN010000001">
    <property type="protein sequence ID" value="NJC58095.1"/>
    <property type="molecule type" value="Genomic_DNA"/>
</dbReference>
<proteinExistence type="predicted"/>
<evidence type="ECO:0000256" key="4">
    <source>
        <dbReference type="SAM" id="MobiDB-lite"/>
    </source>
</evidence>
<dbReference type="SMART" id="SM00895">
    <property type="entry name" value="FCD"/>
    <property type="match status" value="1"/>
</dbReference>
<keyword evidence="2 6" id="KW-0238">DNA-binding</keyword>
<dbReference type="InterPro" id="IPR036388">
    <property type="entry name" value="WH-like_DNA-bd_sf"/>
</dbReference>
<sequence length="231" mass="24883">MGVSPEASQEESNPESTTAARMTAADVGHRLRDAIVTGKLVPNQRLVEADLANEYGASRGNVRIALTELSSEGLIERVAHRGARVRAVSPAEAVEITEVRGALESLCARKAAERVSEAEIGQLREIGRRMSRAVELNDREAYSSGNKELHALIIEISGQQVAADTIQRLRGQAVRYQYRLAQKPGRPAESLPQHLAIIEGICTRDANGAADAMQAHLSNVAVEIKSTEDSA</sequence>
<dbReference type="Gene3D" id="1.20.120.530">
    <property type="entry name" value="GntR ligand-binding domain-like"/>
    <property type="match status" value="1"/>
</dbReference>
<evidence type="ECO:0000256" key="2">
    <source>
        <dbReference type="ARBA" id="ARBA00023125"/>
    </source>
</evidence>
<dbReference type="Gene3D" id="1.10.10.10">
    <property type="entry name" value="Winged helix-like DNA-binding domain superfamily/Winged helix DNA-binding domain"/>
    <property type="match status" value="1"/>
</dbReference>
<keyword evidence="1" id="KW-0805">Transcription regulation</keyword>
<dbReference type="PANTHER" id="PTHR43537:SF49">
    <property type="entry name" value="TRANSCRIPTIONAL REGULATORY PROTEIN"/>
    <property type="match status" value="1"/>
</dbReference>
<dbReference type="SMART" id="SM00345">
    <property type="entry name" value="HTH_GNTR"/>
    <property type="match status" value="1"/>
</dbReference>
<dbReference type="SUPFAM" id="SSF46785">
    <property type="entry name" value="Winged helix' DNA-binding domain"/>
    <property type="match status" value="1"/>
</dbReference>
<dbReference type="InterPro" id="IPR008920">
    <property type="entry name" value="TF_FadR/GntR_C"/>
</dbReference>
<dbReference type="GO" id="GO:0003677">
    <property type="term" value="F:DNA binding"/>
    <property type="evidence" value="ECO:0007669"/>
    <property type="project" value="UniProtKB-KW"/>
</dbReference>
<evidence type="ECO:0000256" key="1">
    <source>
        <dbReference type="ARBA" id="ARBA00023015"/>
    </source>
</evidence>
<keyword evidence="3" id="KW-0804">Transcription</keyword>
<evidence type="ECO:0000259" key="5">
    <source>
        <dbReference type="PROSITE" id="PS50949"/>
    </source>
</evidence>
<dbReference type="RefSeq" id="WP_342449094.1">
    <property type="nucleotide sequence ID" value="NZ_BAAAPQ010000041.1"/>
</dbReference>
<dbReference type="AlphaFoldDB" id="A0A846S342"/>